<dbReference type="RefSeq" id="WP_087641916.1">
    <property type="nucleotide sequence ID" value="NZ_CP147246.1"/>
</dbReference>
<dbReference type="InterPro" id="IPR031989">
    <property type="entry name" value="DUF5067"/>
</dbReference>
<evidence type="ECO:0000313" key="5">
    <source>
        <dbReference type="EMBL" id="WYJ94657.1"/>
    </source>
</evidence>
<evidence type="ECO:0000313" key="4">
    <source>
        <dbReference type="EMBL" id="OUZ30568.1"/>
    </source>
</evidence>
<reference evidence="4" key="1">
    <citation type="submission" date="2017-05" db="EMBL/GenBank/DDBJ databases">
        <title>The Genome Sequence of Enterococcus sp. 9D6_DIV0238.</title>
        <authorList>
            <consortium name="The Broad Institute Genomics Platform"/>
            <consortium name="The Broad Institute Genomic Center for Infectious Diseases"/>
            <person name="Earl A."/>
            <person name="Manson A."/>
            <person name="Schwartman J."/>
            <person name="Gilmore M."/>
            <person name="Abouelleil A."/>
            <person name="Cao P."/>
            <person name="Chapman S."/>
            <person name="Cusick C."/>
            <person name="Shea T."/>
            <person name="Young S."/>
            <person name="Neafsey D."/>
            <person name="Nusbaum C."/>
            <person name="Birren B."/>
        </authorList>
    </citation>
    <scope>NUCLEOTIDE SEQUENCE [LARGE SCALE GENOMIC DNA]</scope>
    <source>
        <strain evidence="4">9D6_DIV0238</strain>
    </source>
</reference>
<proteinExistence type="predicted"/>
<organism evidence="4">
    <name type="scientific">Candidatus Enterococcus dunnyi</name>
    <dbReference type="NCBI Taxonomy" id="1834192"/>
    <lineage>
        <taxon>Bacteria</taxon>
        <taxon>Bacillati</taxon>
        <taxon>Bacillota</taxon>
        <taxon>Bacilli</taxon>
        <taxon>Lactobacillales</taxon>
        <taxon>Enterococcaceae</taxon>
        <taxon>Enterococcus</taxon>
    </lineage>
</organism>
<keyword evidence="6" id="KW-1185">Reference proteome</keyword>
<gene>
    <name evidence="5" type="ORF">A5889_002170</name>
    <name evidence="4" type="ORF">A5889_002856</name>
</gene>
<feature type="signal peptide" evidence="2">
    <location>
        <begin position="1"/>
        <end position="21"/>
    </location>
</feature>
<dbReference type="InterPro" id="IPR029050">
    <property type="entry name" value="Immunoprotect_excell_Ig-like"/>
</dbReference>
<evidence type="ECO:0000313" key="6">
    <source>
        <dbReference type="Proteomes" id="UP000196151"/>
    </source>
</evidence>
<sequence length="314" mass="36448">MHKKIILLSILSLFFMVGCQTNTLQKKTTKFSANGSDYSIQLPSHWQKDKKETAINKSAVVSSKDTKSNSGMYILTEKMGKLSEKELEKHAKGYLEDYYVLKGVKANRFVANGHSVINYTISAKYEEKNSLLDVYYVATENSVISLFFFSPIDNDRAYDKRKQNFDRSVESLNEKVTNEVTEESSNELDNRIQNKNFSLQVSTYEVKQVEDEKLLVIRYLTTNKDQEVLKPIDQWKRYMKVYQGEKELTRQENKELSDNTLDYLSQNSFKNIEKEEAVEAAVIYSLDKNNEEDVTIQFDDTEFKNKEPLTLTLN</sequence>
<dbReference type="Pfam" id="PF16729">
    <property type="entry name" value="DUF5067"/>
    <property type="match status" value="1"/>
</dbReference>
<dbReference type="Proteomes" id="UP000196151">
    <property type="component" value="Chromosome"/>
</dbReference>
<evidence type="ECO:0000259" key="3">
    <source>
        <dbReference type="Pfam" id="PF16729"/>
    </source>
</evidence>
<keyword evidence="1 2" id="KW-0732">Signal</keyword>
<dbReference type="EMBL" id="NIBQ01000003">
    <property type="protein sequence ID" value="OUZ30568.1"/>
    <property type="molecule type" value="Genomic_DNA"/>
</dbReference>
<reference evidence="5" key="3">
    <citation type="submission" date="2024-03" db="EMBL/GenBank/DDBJ databases">
        <title>The Genome Sequence of Enterococcus sp. DIV0238c.</title>
        <authorList>
            <consortium name="The Broad Institute Genomics Platform"/>
            <consortium name="The Broad Institute Microbial Omics Core"/>
            <consortium name="The Broad Institute Genomic Center for Infectious Diseases"/>
            <person name="Earl A."/>
            <person name="Manson A."/>
            <person name="Gilmore M."/>
            <person name="Schwartman J."/>
            <person name="Shea T."/>
            <person name="Abouelleil A."/>
            <person name="Cao P."/>
            <person name="Chapman S."/>
            <person name="Cusick C."/>
            <person name="Young S."/>
            <person name="Neafsey D."/>
            <person name="Nusbaum C."/>
            <person name="Birren B."/>
        </authorList>
    </citation>
    <scope>NUCLEOTIDE SEQUENCE</scope>
    <source>
        <strain evidence="5">9D6_DIV0238</strain>
    </source>
</reference>
<evidence type="ECO:0000256" key="1">
    <source>
        <dbReference type="ARBA" id="ARBA00022729"/>
    </source>
</evidence>
<evidence type="ECO:0000256" key="2">
    <source>
        <dbReference type="SAM" id="SignalP"/>
    </source>
</evidence>
<dbReference type="PROSITE" id="PS51257">
    <property type="entry name" value="PROKAR_LIPOPROTEIN"/>
    <property type="match status" value="1"/>
</dbReference>
<protein>
    <recommendedName>
        <fullName evidence="3">DUF5067 domain-containing protein</fullName>
    </recommendedName>
</protein>
<feature type="chain" id="PRO_5038509087" description="DUF5067 domain-containing protein" evidence="2">
    <location>
        <begin position="22"/>
        <end position="314"/>
    </location>
</feature>
<name>A0A200J052_9ENTE</name>
<dbReference type="EMBL" id="CP147246">
    <property type="protein sequence ID" value="WYJ94657.1"/>
    <property type="molecule type" value="Genomic_DNA"/>
</dbReference>
<accession>A0A200J052</accession>
<reference evidence="5" key="2">
    <citation type="submission" date="2017-05" db="EMBL/GenBank/DDBJ databases">
        <authorList>
            <consortium name="The Broad Institute Genomics Platform"/>
            <consortium name="The Broad Institute Genomic Center for Infectious Diseases"/>
            <person name="Earl A."/>
            <person name="Manson A."/>
            <person name="Schwartman J."/>
            <person name="Gilmore M."/>
            <person name="Abouelleil A."/>
            <person name="Cao P."/>
            <person name="Chapman S."/>
            <person name="Cusick C."/>
            <person name="Shea T."/>
            <person name="Young S."/>
            <person name="Neafsey D."/>
            <person name="Nusbaum C."/>
            <person name="Birren B."/>
        </authorList>
    </citation>
    <scope>NUCLEOTIDE SEQUENCE</scope>
    <source>
        <strain evidence="5">9D6_DIV0238</strain>
    </source>
</reference>
<dbReference type="Gene3D" id="2.60.40.1240">
    <property type="match status" value="1"/>
</dbReference>
<feature type="domain" description="DUF5067" evidence="3">
    <location>
        <begin position="177"/>
        <end position="300"/>
    </location>
</feature>
<dbReference type="AlphaFoldDB" id="A0A200J052"/>
<dbReference type="OrthoDB" id="2181477at2"/>